<dbReference type="AlphaFoldDB" id="A0A9X2L6Q2"/>
<keyword evidence="1" id="KW-1133">Transmembrane helix</keyword>
<keyword evidence="1" id="KW-0472">Membrane</keyword>
<protein>
    <submittedName>
        <fullName evidence="2">DUF6476 family protein</fullName>
    </submittedName>
</protein>
<feature type="transmembrane region" description="Helical" evidence="1">
    <location>
        <begin position="20"/>
        <end position="39"/>
    </location>
</feature>
<sequence length="102" mass="10703">MENEPAAPPAPSHAAAKGLALGLGVLLLGGTALLIALLVTRESETQVRDIPRIELGEGERVVSVSSDDGVLTLLVETTTNQQRIIVLDSATGRRTEVEVHTP</sequence>
<comment type="caution">
    <text evidence="2">The sequence shown here is derived from an EMBL/GenBank/DDBJ whole genome shotgun (WGS) entry which is preliminary data.</text>
</comment>
<proteinExistence type="predicted"/>
<name>A0A9X2L6Q2_9PROT</name>
<dbReference type="Pfam" id="PF20082">
    <property type="entry name" value="DUF6476"/>
    <property type="match status" value="1"/>
</dbReference>
<organism evidence="2 3">
    <name type="scientific">Parvularcula maris</name>
    <dbReference type="NCBI Taxonomy" id="2965077"/>
    <lineage>
        <taxon>Bacteria</taxon>
        <taxon>Pseudomonadati</taxon>
        <taxon>Pseudomonadota</taxon>
        <taxon>Alphaproteobacteria</taxon>
        <taxon>Parvularculales</taxon>
        <taxon>Parvularculaceae</taxon>
        <taxon>Parvularcula</taxon>
    </lineage>
</organism>
<keyword evidence="3" id="KW-1185">Reference proteome</keyword>
<gene>
    <name evidence="2" type="ORF">NOG11_01970</name>
</gene>
<dbReference type="InterPro" id="IPR045519">
    <property type="entry name" value="DUF6476"/>
</dbReference>
<evidence type="ECO:0000313" key="3">
    <source>
        <dbReference type="Proteomes" id="UP001142610"/>
    </source>
</evidence>
<dbReference type="EMBL" id="JANIBC010000001">
    <property type="protein sequence ID" value="MCQ8184144.1"/>
    <property type="molecule type" value="Genomic_DNA"/>
</dbReference>
<reference evidence="2" key="1">
    <citation type="submission" date="2022-07" db="EMBL/GenBank/DDBJ databases">
        <title>Parvularcula maris sp. nov., an algicidal bacterium isolated from seawater.</title>
        <authorList>
            <person name="Li F."/>
        </authorList>
    </citation>
    <scope>NUCLEOTIDE SEQUENCE</scope>
    <source>
        <strain evidence="2">BGMRC 0090</strain>
    </source>
</reference>
<dbReference type="RefSeq" id="WP_256617951.1">
    <property type="nucleotide sequence ID" value="NZ_JANIBC010000001.1"/>
</dbReference>
<keyword evidence="1" id="KW-0812">Transmembrane</keyword>
<evidence type="ECO:0000256" key="1">
    <source>
        <dbReference type="SAM" id="Phobius"/>
    </source>
</evidence>
<dbReference type="Proteomes" id="UP001142610">
    <property type="component" value="Unassembled WGS sequence"/>
</dbReference>
<evidence type="ECO:0000313" key="2">
    <source>
        <dbReference type="EMBL" id="MCQ8184144.1"/>
    </source>
</evidence>
<accession>A0A9X2L6Q2</accession>